<dbReference type="EMBL" id="FQXB01000007">
    <property type="protein sequence ID" value="SHH43233.1"/>
    <property type="molecule type" value="Genomic_DNA"/>
</dbReference>
<name>A0A1M5SYG7_9RHOB</name>
<protein>
    <submittedName>
        <fullName evidence="2">Uncharacterized protein</fullName>
    </submittedName>
</protein>
<feature type="signal peptide" evidence="1">
    <location>
        <begin position="1"/>
        <end position="25"/>
    </location>
</feature>
<organism evidence="2 3">
    <name type="scientific">Cognatiyoonia sediminum</name>
    <dbReference type="NCBI Taxonomy" id="1508389"/>
    <lineage>
        <taxon>Bacteria</taxon>
        <taxon>Pseudomonadati</taxon>
        <taxon>Pseudomonadota</taxon>
        <taxon>Alphaproteobacteria</taxon>
        <taxon>Rhodobacterales</taxon>
        <taxon>Paracoccaceae</taxon>
        <taxon>Cognatiyoonia</taxon>
    </lineage>
</organism>
<sequence>MRPKLNLTFALALCATISLVAPVHAACRTFNNSLEEISWLTDEFPASVSVLHPSIDAYDGESAIRIAQIMLASLELMEADQNTPVRAAALHLIMLETLLWDAEEPARGIYLGLGGNLAEDFGLPDMEANEVFRCSLLCEEGGLNRCVETKGGPRPWVGVKPPLVGRVGG</sequence>
<feature type="chain" id="PRO_5012657762" evidence="1">
    <location>
        <begin position="26"/>
        <end position="169"/>
    </location>
</feature>
<dbReference type="Proteomes" id="UP000184074">
    <property type="component" value="Unassembled WGS sequence"/>
</dbReference>
<proteinExistence type="predicted"/>
<evidence type="ECO:0000256" key="1">
    <source>
        <dbReference type="SAM" id="SignalP"/>
    </source>
</evidence>
<dbReference type="AlphaFoldDB" id="A0A1M5SYG7"/>
<gene>
    <name evidence="2" type="ORF">SAMN05444003_3178</name>
</gene>
<reference evidence="2 3" key="1">
    <citation type="submission" date="2016-11" db="EMBL/GenBank/DDBJ databases">
        <authorList>
            <person name="Jaros S."/>
            <person name="Januszkiewicz K."/>
            <person name="Wedrychowicz H."/>
        </authorList>
    </citation>
    <scope>NUCLEOTIDE SEQUENCE [LARGE SCALE GENOMIC DNA]</scope>
    <source>
        <strain evidence="2 3">DSM 28715</strain>
    </source>
</reference>
<keyword evidence="3" id="KW-1185">Reference proteome</keyword>
<evidence type="ECO:0000313" key="2">
    <source>
        <dbReference type="EMBL" id="SHH43233.1"/>
    </source>
</evidence>
<keyword evidence="1" id="KW-0732">Signal</keyword>
<accession>A0A1M5SYG7</accession>
<evidence type="ECO:0000313" key="3">
    <source>
        <dbReference type="Proteomes" id="UP000184074"/>
    </source>
</evidence>